<dbReference type="InterPro" id="IPR017205">
    <property type="entry name" value="Sig_transdc_His_kinase_ChrS"/>
</dbReference>
<dbReference type="Gene3D" id="3.30.565.10">
    <property type="entry name" value="Histidine kinase-like ATPase, C-terminal domain"/>
    <property type="match status" value="1"/>
</dbReference>
<reference evidence="18 19" key="1">
    <citation type="submission" date="2018-05" db="EMBL/GenBank/DDBJ databases">
        <title>Streptomyces venezuelae.</title>
        <authorList>
            <person name="Kim W."/>
            <person name="Lee N."/>
            <person name="Cho B.-K."/>
        </authorList>
    </citation>
    <scope>NUCLEOTIDE SEQUENCE [LARGE SCALE GENOMIC DNA]</scope>
    <source>
        <strain evidence="18 19">ATCC 21018</strain>
    </source>
</reference>
<dbReference type="InterPro" id="IPR050482">
    <property type="entry name" value="Sensor_HK_TwoCompSys"/>
</dbReference>
<dbReference type="PANTHER" id="PTHR24421">
    <property type="entry name" value="NITRATE/NITRITE SENSOR PROTEIN NARX-RELATED"/>
    <property type="match status" value="1"/>
</dbReference>
<name>A0A5P2DL21_STRVZ</name>
<keyword evidence="7" id="KW-0963">Cytoplasm</keyword>
<evidence type="ECO:0000256" key="2">
    <source>
        <dbReference type="ARBA" id="ARBA00001966"/>
    </source>
</evidence>
<dbReference type="SMART" id="SM00387">
    <property type="entry name" value="HATPase_c"/>
    <property type="match status" value="1"/>
</dbReference>
<dbReference type="Pfam" id="PF07730">
    <property type="entry name" value="HisKA_3"/>
    <property type="match status" value="1"/>
</dbReference>
<evidence type="ECO:0000256" key="8">
    <source>
        <dbReference type="ARBA" id="ARBA00022679"/>
    </source>
</evidence>
<dbReference type="GO" id="GO:0016020">
    <property type="term" value="C:membrane"/>
    <property type="evidence" value="ECO:0007669"/>
    <property type="project" value="InterPro"/>
</dbReference>
<keyword evidence="10" id="KW-0408">Iron</keyword>
<evidence type="ECO:0000256" key="15">
    <source>
        <dbReference type="SAM" id="MobiDB-lite"/>
    </source>
</evidence>
<evidence type="ECO:0000259" key="17">
    <source>
        <dbReference type="SMART" id="SM00387"/>
    </source>
</evidence>
<feature type="compositionally biased region" description="Polar residues" evidence="15">
    <location>
        <begin position="1"/>
        <end position="11"/>
    </location>
</feature>
<dbReference type="PRINTS" id="PR00344">
    <property type="entry name" value="BCTRLSENSOR"/>
</dbReference>
<dbReference type="Pfam" id="PF02518">
    <property type="entry name" value="HATPase_c"/>
    <property type="match status" value="1"/>
</dbReference>
<evidence type="ECO:0000256" key="12">
    <source>
        <dbReference type="ARBA" id="ARBA00023014"/>
    </source>
</evidence>
<evidence type="ECO:0000256" key="13">
    <source>
        <dbReference type="ARBA" id="ARBA00024827"/>
    </source>
</evidence>
<dbReference type="GO" id="GO:0046983">
    <property type="term" value="F:protein dimerization activity"/>
    <property type="evidence" value="ECO:0007669"/>
    <property type="project" value="InterPro"/>
</dbReference>
<protein>
    <recommendedName>
        <fullName evidence="5">Oxygen sensor histidine kinase NreB</fullName>
        <ecNumber evidence="4">2.7.13.3</ecNumber>
    </recommendedName>
    <alternativeName>
        <fullName evidence="14">Nitrogen regulation protein B</fullName>
    </alternativeName>
</protein>
<evidence type="ECO:0000256" key="11">
    <source>
        <dbReference type="ARBA" id="ARBA00023012"/>
    </source>
</evidence>
<dbReference type="AlphaFoldDB" id="A0A5P2DL21"/>
<feature type="region of interest" description="Disordered" evidence="15">
    <location>
        <begin position="1"/>
        <end position="41"/>
    </location>
</feature>
<evidence type="ECO:0000256" key="9">
    <source>
        <dbReference type="ARBA" id="ARBA00022777"/>
    </source>
</evidence>
<dbReference type="GO" id="GO:0000155">
    <property type="term" value="F:phosphorelay sensor kinase activity"/>
    <property type="evidence" value="ECO:0007669"/>
    <property type="project" value="InterPro"/>
</dbReference>
<evidence type="ECO:0000256" key="5">
    <source>
        <dbReference type="ARBA" id="ARBA00017322"/>
    </source>
</evidence>
<comment type="subcellular location">
    <subcellularLocation>
        <location evidence="3">Cytoplasm</location>
    </subcellularLocation>
</comment>
<keyword evidence="16" id="KW-0812">Transmembrane</keyword>
<evidence type="ECO:0000313" key="19">
    <source>
        <dbReference type="Proteomes" id="UP000324101"/>
    </source>
</evidence>
<evidence type="ECO:0000256" key="4">
    <source>
        <dbReference type="ARBA" id="ARBA00012438"/>
    </source>
</evidence>
<organism evidence="18 19">
    <name type="scientific">Streptomyces venezuelae</name>
    <dbReference type="NCBI Taxonomy" id="54571"/>
    <lineage>
        <taxon>Bacteria</taxon>
        <taxon>Bacillati</taxon>
        <taxon>Actinomycetota</taxon>
        <taxon>Actinomycetes</taxon>
        <taxon>Kitasatosporales</taxon>
        <taxon>Streptomycetaceae</taxon>
        <taxon>Streptomyces</taxon>
    </lineage>
</organism>
<keyword evidence="16" id="KW-1133">Transmembrane helix</keyword>
<keyword evidence="8" id="KW-0808">Transferase</keyword>
<evidence type="ECO:0000313" key="18">
    <source>
        <dbReference type="EMBL" id="QES53629.1"/>
    </source>
</evidence>
<evidence type="ECO:0000256" key="14">
    <source>
        <dbReference type="ARBA" id="ARBA00030800"/>
    </source>
</evidence>
<evidence type="ECO:0000256" key="3">
    <source>
        <dbReference type="ARBA" id="ARBA00004496"/>
    </source>
</evidence>
<keyword evidence="9 18" id="KW-0418">Kinase</keyword>
<comment type="function">
    <text evidence="13">Member of the two-component regulatory system NreB/NreC involved in the control of dissimilatory nitrate/nitrite reduction in response to oxygen. NreB functions as a direct oxygen sensor histidine kinase which is autophosphorylated, in the absence of oxygen, probably at the conserved histidine residue, and transfers its phosphate group probably to a conserved aspartate residue of NreC. NreB/NreC activates the expression of the nitrate (narGHJI) and nitrite (nir) reductase operons, as well as the putative nitrate transporter gene narT.</text>
</comment>
<keyword evidence="11" id="KW-0902">Two-component regulatory system</keyword>
<feature type="transmembrane region" description="Helical" evidence="16">
    <location>
        <begin position="80"/>
        <end position="98"/>
    </location>
</feature>
<dbReference type="InterPro" id="IPR011712">
    <property type="entry name" value="Sig_transdc_His_kin_sub3_dim/P"/>
</dbReference>
<proteinExistence type="predicted"/>
<dbReference type="PANTHER" id="PTHR24421:SF62">
    <property type="entry name" value="SENSORY TRANSDUCTION HISTIDINE KINASE"/>
    <property type="match status" value="1"/>
</dbReference>
<dbReference type="EMBL" id="CP029189">
    <property type="protein sequence ID" value="QES53629.1"/>
    <property type="molecule type" value="Genomic_DNA"/>
</dbReference>
<feature type="transmembrane region" description="Helical" evidence="16">
    <location>
        <begin position="154"/>
        <end position="173"/>
    </location>
</feature>
<feature type="region of interest" description="Disordered" evidence="15">
    <location>
        <begin position="392"/>
        <end position="411"/>
    </location>
</feature>
<sequence length="454" mass="48526">MGPAVNRSTDTCGGRGRTGAVHIHPEETQAGTKGEGPAPRAAVSYGPDSGSRWFGLWDGYFAISYLVTVILLFTSAESQTHRALSIGALTLIVPWYAGLGRRLMMNRSKGRRSVVFSVGLYVLFAAAGLLDLAASFALFAVVPMLMMSLSTPPAIVLVVLANLWPVTVVWLRGGEFDPHILSVLPISLLGIALSVLLGLWITRVVRQSADRAELIAELRQSREREARLSRQAGISAERERLAREIHDTLAQSLTSIIGLVQAAESDLVARPERARSRLGLAGRVAQDSLAEARGFVSALTPPPLRESSLVQAVRRQADLLREETSLVVRCTARGEEQPLPMAVNVVLLRSAQEAFANVRKHARGARRVDVLVAYAPDAVRLVVRDDGAGFALDTSPDAPREAEGGGQSGFGLRGMRARVEEIGGMAEFSSGPGTGTAIEVLVPLGPVEQEPAGE</sequence>
<gene>
    <name evidence="18" type="ORF">DEJ51_04675</name>
</gene>
<keyword evidence="16" id="KW-0472">Membrane</keyword>
<feature type="domain" description="Histidine kinase/HSP90-like ATPase" evidence="17">
    <location>
        <begin position="342"/>
        <end position="446"/>
    </location>
</feature>
<dbReference type="Proteomes" id="UP000324101">
    <property type="component" value="Chromosome"/>
</dbReference>
<dbReference type="CDD" id="cd16917">
    <property type="entry name" value="HATPase_UhpB-NarQ-NarX-like"/>
    <property type="match status" value="1"/>
</dbReference>
<dbReference type="Gene3D" id="1.20.5.1930">
    <property type="match status" value="1"/>
</dbReference>
<keyword evidence="6" id="KW-0004">4Fe-4S</keyword>
<keyword evidence="6" id="KW-0479">Metal-binding</keyword>
<evidence type="ECO:0000256" key="1">
    <source>
        <dbReference type="ARBA" id="ARBA00000085"/>
    </source>
</evidence>
<evidence type="ECO:0000256" key="10">
    <source>
        <dbReference type="ARBA" id="ARBA00023004"/>
    </source>
</evidence>
<evidence type="ECO:0000256" key="6">
    <source>
        <dbReference type="ARBA" id="ARBA00022485"/>
    </source>
</evidence>
<dbReference type="PIRSF" id="PIRSF037434">
    <property type="entry name" value="STHK_ChrS"/>
    <property type="match status" value="1"/>
</dbReference>
<accession>A0A5P2DL21</accession>
<comment type="catalytic activity">
    <reaction evidence="1">
        <text>ATP + protein L-histidine = ADP + protein N-phospho-L-histidine.</text>
        <dbReference type="EC" id="2.7.13.3"/>
    </reaction>
</comment>
<dbReference type="InterPro" id="IPR036890">
    <property type="entry name" value="HATPase_C_sf"/>
</dbReference>
<dbReference type="SUPFAM" id="SSF55874">
    <property type="entry name" value="ATPase domain of HSP90 chaperone/DNA topoisomerase II/histidine kinase"/>
    <property type="match status" value="1"/>
</dbReference>
<comment type="cofactor">
    <cofactor evidence="2">
        <name>[4Fe-4S] cluster</name>
        <dbReference type="ChEBI" id="CHEBI:49883"/>
    </cofactor>
</comment>
<dbReference type="EC" id="2.7.13.3" evidence="4"/>
<dbReference type="InterPro" id="IPR003594">
    <property type="entry name" value="HATPase_dom"/>
</dbReference>
<evidence type="ECO:0000256" key="7">
    <source>
        <dbReference type="ARBA" id="ARBA00022490"/>
    </source>
</evidence>
<feature type="transmembrane region" description="Helical" evidence="16">
    <location>
        <begin position="118"/>
        <end position="142"/>
    </location>
</feature>
<dbReference type="GO" id="GO:0005737">
    <property type="term" value="C:cytoplasm"/>
    <property type="evidence" value="ECO:0007669"/>
    <property type="project" value="UniProtKB-SubCell"/>
</dbReference>
<dbReference type="GO" id="GO:0051539">
    <property type="term" value="F:4 iron, 4 sulfur cluster binding"/>
    <property type="evidence" value="ECO:0007669"/>
    <property type="project" value="UniProtKB-KW"/>
</dbReference>
<evidence type="ECO:0000256" key="16">
    <source>
        <dbReference type="SAM" id="Phobius"/>
    </source>
</evidence>
<feature type="transmembrane region" description="Helical" evidence="16">
    <location>
        <begin position="54"/>
        <end position="73"/>
    </location>
</feature>
<keyword evidence="12" id="KW-0411">Iron-sulfur</keyword>
<dbReference type="InterPro" id="IPR004358">
    <property type="entry name" value="Sig_transdc_His_kin-like_C"/>
</dbReference>
<dbReference type="OrthoDB" id="227596at2"/>
<feature type="transmembrane region" description="Helical" evidence="16">
    <location>
        <begin position="179"/>
        <end position="201"/>
    </location>
</feature>